<dbReference type="GeneID" id="81423300"/>
<dbReference type="Proteomes" id="UP001149163">
    <property type="component" value="Unassembled WGS sequence"/>
</dbReference>
<comment type="caution">
    <text evidence="1">The sequence shown here is derived from an EMBL/GenBank/DDBJ whole genome shotgun (WGS) entry which is preliminary data.</text>
</comment>
<dbReference type="RefSeq" id="XP_056547730.1">
    <property type="nucleotide sequence ID" value="XM_056684124.1"/>
</dbReference>
<gene>
    <name evidence="1" type="ORF">N7482_001999</name>
</gene>
<protein>
    <submittedName>
        <fullName evidence="1">Uncharacterized protein</fullName>
    </submittedName>
</protein>
<reference evidence="1" key="1">
    <citation type="submission" date="2022-11" db="EMBL/GenBank/DDBJ databases">
        <authorList>
            <person name="Petersen C."/>
        </authorList>
    </citation>
    <scope>NUCLEOTIDE SEQUENCE</scope>
    <source>
        <strain evidence="1">IBT 26290</strain>
    </source>
</reference>
<dbReference type="AlphaFoldDB" id="A0A9W9IGQ4"/>
<name>A0A9W9IGQ4_9EURO</name>
<keyword evidence="2" id="KW-1185">Reference proteome</keyword>
<organism evidence="1 2">
    <name type="scientific">Penicillium canariense</name>
    <dbReference type="NCBI Taxonomy" id="189055"/>
    <lineage>
        <taxon>Eukaryota</taxon>
        <taxon>Fungi</taxon>
        <taxon>Dikarya</taxon>
        <taxon>Ascomycota</taxon>
        <taxon>Pezizomycotina</taxon>
        <taxon>Eurotiomycetes</taxon>
        <taxon>Eurotiomycetidae</taxon>
        <taxon>Eurotiales</taxon>
        <taxon>Aspergillaceae</taxon>
        <taxon>Penicillium</taxon>
    </lineage>
</organism>
<proteinExistence type="predicted"/>
<reference evidence="1" key="2">
    <citation type="journal article" date="2023" name="IMA Fungus">
        <title>Comparative genomic study of the Penicillium genus elucidates a diverse pangenome and 15 lateral gene transfer events.</title>
        <authorList>
            <person name="Petersen C."/>
            <person name="Sorensen T."/>
            <person name="Nielsen M.R."/>
            <person name="Sondergaard T.E."/>
            <person name="Sorensen J.L."/>
            <person name="Fitzpatrick D.A."/>
            <person name="Frisvad J.C."/>
            <person name="Nielsen K.L."/>
        </authorList>
    </citation>
    <scope>NUCLEOTIDE SEQUENCE</scope>
    <source>
        <strain evidence="1">IBT 26290</strain>
    </source>
</reference>
<dbReference type="EMBL" id="JAPQKN010000001">
    <property type="protein sequence ID" value="KAJ5176122.1"/>
    <property type="molecule type" value="Genomic_DNA"/>
</dbReference>
<evidence type="ECO:0000313" key="1">
    <source>
        <dbReference type="EMBL" id="KAJ5176122.1"/>
    </source>
</evidence>
<sequence length="136" mass="15302">MDNELQDELRPSSCPLFWDPDNYNVMVNRLQEIEAAADTPSDVIGSPPVPATAQPMYDIFDDPIVELMDYNVLYGQLPPYFCDRPQRILGTGPMRKPGNAFSRIVLPEDLPASAQPKLTVSVHVKIRNERCKILVC</sequence>
<accession>A0A9W9IGQ4</accession>
<evidence type="ECO:0000313" key="2">
    <source>
        <dbReference type="Proteomes" id="UP001149163"/>
    </source>
</evidence>